<dbReference type="EMBL" id="CP024310">
    <property type="protein sequence ID" value="AUX80554.1"/>
    <property type="molecule type" value="Genomic_DNA"/>
</dbReference>
<dbReference type="InterPro" id="IPR036291">
    <property type="entry name" value="NAD(P)-bd_dom_sf"/>
</dbReference>
<keyword evidence="3" id="KW-0614">Plasmid</keyword>
<dbReference type="InterPro" id="IPR013116">
    <property type="entry name" value="KARI_N"/>
</dbReference>
<dbReference type="Pfam" id="PF16896">
    <property type="entry name" value="PGDH_C"/>
    <property type="match status" value="1"/>
</dbReference>
<organism evidence="3 4">
    <name type="scientific">Rhizobium fredii</name>
    <name type="common">Sinorhizobium fredii</name>
    <dbReference type="NCBI Taxonomy" id="380"/>
    <lineage>
        <taxon>Bacteria</taxon>
        <taxon>Pseudomonadati</taxon>
        <taxon>Pseudomonadota</taxon>
        <taxon>Alphaproteobacteria</taxon>
        <taxon>Hyphomicrobiales</taxon>
        <taxon>Rhizobiaceae</taxon>
        <taxon>Sinorhizobium/Ensifer group</taxon>
        <taxon>Sinorhizobium</taxon>
    </lineage>
</organism>
<geneLocation type="plasmid" evidence="4">
    <name>psfrenxt3c</name>
</geneLocation>
<evidence type="ECO:0000259" key="2">
    <source>
        <dbReference type="Pfam" id="PF16896"/>
    </source>
</evidence>
<feature type="domain" description="KARI N-terminal Rossmann" evidence="1">
    <location>
        <begin position="3"/>
        <end position="89"/>
    </location>
</feature>
<evidence type="ECO:0000313" key="3">
    <source>
        <dbReference type="EMBL" id="AUX80554.1"/>
    </source>
</evidence>
<dbReference type="Proteomes" id="UP000239340">
    <property type="component" value="Plasmid pSfreNXT3c"/>
</dbReference>
<gene>
    <name evidence="3" type="ORF">NXT3_PC01402</name>
</gene>
<dbReference type="Pfam" id="PF07991">
    <property type="entry name" value="KARI_N"/>
    <property type="match status" value="1"/>
</dbReference>
<dbReference type="RefSeq" id="WP_104841308.1">
    <property type="nucleotide sequence ID" value="NZ_CP024310.1"/>
</dbReference>
<sequence>MTSIALLGAGGKMGCRLAKNLKGSRFDVRHVEVSEIGKARLAREVGLETVSLDTALDGAEVIILAVPDTAIGKVAAGIAERLKPGTMLVVLDAAAPFAGHLPRRDDLTYFVTHPCHPPIFNDETELAARKDHFGGIAAKQHIVSALMQGPEADYAKGEEIARIIWAPVMRSHRVTVEQMALLEPGLSETVCASLLVVMREAMDECVARGVPKEAARDFLLGHMNVLGAVIFEEVEGVFSDACNKAIEFGKPMLMRDDWKRVFEPQEIADSIRRIT</sequence>
<accession>A0A2L0HGI2</accession>
<feature type="domain" description="Phosphogluconate dehydrogenase (decarboxylating) C-terminal" evidence="2">
    <location>
        <begin position="121"/>
        <end position="275"/>
    </location>
</feature>
<evidence type="ECO:0000313" key="4">
    <source>
        <dbReference type="Proteomes" id="UP000239340"/>
    </source>
</evidence>
<protein>
    <submittedName>
        <fullName evidence="3">Coenzyme F420-dependent NADP oxidoreductase protein</fullName>
    </submittedName>
</protein>
<dbReference type="AlphaFoldDB" id="A0A2L0HGI2"/>
<reference evidence="3 4" key="1">
    <citation type="submission" date="2017-10" db="EMBL/GenBank/DDBJ databases">
        <title>Analysis of the genome sequences of Rhizobium populations associated to common bean (phaseolus vulgaris).</title>
        <authorList>
            <person name="Bustos P."/>
            <person name="Santamaria R.I."/>
            <person name="Miranda-Sanchez F."/>
            <person name="Perez-Carrascal O."/>
            <person name="Juarez S."/>
            <person name="Lozano L."/>
            <person name="Martinez-Flores I."/>
            <person name="Vinuesa P."/>
            <person name="Martinez-Romero E."/>
            <person name="Cevallos M.A."/>
            <person name="Romero D."/>
            <person name="Davila G."/>
            <person name="Gonzalez V."/>
        </authorList>
    </citation>
    <scope>NUCLEOTIDE SEQUENCE [LARGE SCALE GENOMIC DNA]</scope>
    <source>
        <strain evidence="3 4">NXT3</strain>
        <plasmid evidence="4">Plasmid psfrenxt3c</plasmid>
    </source>
</reference>
<dbReference type="InterPro" id="IPR037161">
    <property type="entry name" value="Semialdehyde_DH-like_C"/>
</dbReference>
<dbReference type="Gene3D" id="3.40.50.720">
    <property type="entry name" value="NAD(P)-binding Rossmann-like Domain"/>
    <property type="match status" value="1"/>
</dbReference>
<dbReference type="SUPFAM" id="SSF51735">
    <property type="entry name" value="NAD(P)-binding Rossmann-fold domains"/>
    <property type="match status" value="1"/>
</dbReference>
<proteinExistence type="predicted"/>
<dbReference type="Gene3D" id="1.10.3640.10">
    <property type="entry name" value="Semialdehyde dehydrogenase-like, C-terminal"/>
    <property type="match status" value="1"/>
</dbReference>
<dbReference type="InterPro" id="IPR031663">
    <property type="entry name" value="PGDH_C"/>
</dbReference>
<evidence type="ECO:0000259" key="1">
    <source>
        <dbReference type="Pfam" id="PF07991"/>
    </source>
</evidence>
<name>A0A2L0HGI2_RHIFR</name>